<keyword evidence="1" id="KW-0812">Transmembrane</keyword>
<sequence>MHPLVVLGLSIMVASCLVSGFDAVRTMRAGRDPERRMRAFLLAGGLLLGGGILVVIGASLG</sequence>
<proteinExistence type="predicted"/>
<protein>
    <submittedName>
        <fullName evidence="2">Uncharacterized protein</fullName>
    </submittedName>
</protein>
<keyword evidence="1" id="KW-1133">Transmembrane helix</keyword>
<evidence type="ECO:0000313" key="2">
    <source>
        <dbReference type="EMBL" id="GAA1423590.1"/>
    </source>
</evidence>
<evidence type="ECO:0000256" key="1">
    <source>
        <dbReference type="SAM" id="Phobius"/>
    </source>
</evidence>
<evidence type="ECO:0000313" key="3">
    <source>
        <dbReference type="Proteomes" id="UP001501266"/>
    </source>
</evidence>
<accession>A0ABN1YX00</accession>
<feature type="transmembrane region" description="Helical" evidence="1">
    <location>
        <begin position="39"/>
        <end position="60"/>
    </location>
</feature>
<dbReference type="RefSeq" id="WP_343919603.1">
    <property type="nucleotide sequence ID" value="NZ_BAAAKK010000005.1"/>
</dbReference>
<gene>
    <name evidence="2" type="ORF">GCM10009640_18050</name>
</gene>
<feature type="transmembrane region" description="Helical" evidence="1">
    <location>
        <begin position="6"/>
        <end position="27"/>
    </location>
</feature>
<reference evidence="2 3" key="1">
    <citation type="journal article" date="2019" name="Int. J. Syst. Evol. Microbiol.">
        <title>The Global Catalogue of Microorganisms (GCM) 10K type strain sequencing project: providing services to taxonomists for standard genome sequencing and annotation.</title>
        <authorList>
            <consortium name="The Broad Institute Genomics Platform"/>
            <consortium name="The Broad Institute Genome Sequencing Center for Infectious Disease"/>
            <person name="Wu L."/>
            <person name="Ma J."/>
        </authorList>
    </citation>
    <scope>NUCLEOTIDE SEQUENCE [LARGE SCALE GENOMIC DNA]</scope>
    <source>
        <strain evidence="2 3">JCM 12398</strain>
    </source>
</reference>
<dbReference type="EMBL" id="BAAAKK010000005">
    <property type="protein sequence ID" value="GAA1423590.1"/>
    <property type="molecule type" value="Genomic_DNA"/>
</dbReference>
<keyword evidence="1" id="KW-0472">Membrane</keyword>
<dbReference type="Proteomes" id="UP001501266">
    <property type="component" value="Unassembled WGS sequence"/>
</dbReference>
<comment type="caution">
    <text evidence="2">The sequence shown here is derived from an EMBL/GenBank/DDBJ whole genome shotgun (WGS) entry which is preliminary data.</text>
</comment>
<keyword evidence="3" id="KW-1185">Reference proteome</keyword>
<name>A0ABN1YX00_9MICO</name>
<organism evidence="2 3">
    <name type="scientific">Agrococcus citreus</name>
    <dbReference type="NCBI Taxonomy" id="84643"/>
    <lineage>
        <taxon>Bacteria</taxon>
        <taxon>Bacillati</taxon>
        <taxon>Actinomycetota</taxon>
        <taxon>Actinomycetes</taxon>
        <taxon>Micrococcales</taxon>
        <taxon>Microbacteriaceae</taxon>
        <taxon>Agrococcus</taxon>
    </lineage>
</organism>